<dbReference type="Gene3D" id="3.40.50.720">
    <property type="entry name" value="NAD(P)-binding Rossmann-like Domain"/>
    <property type="match status" value="1"/>
</dbReference>
<evidence type="ECO:0000313" key="2">
    <source>
        <dbReference type="EMBL" id="KKM20597.1"/>
    </source>
</evidence>
<comment type="caution">
    <text evidence="2">The sequence shown here is derived from an EMBL/GenBank/DDBJ whole genome shotgun (WGS) entry which is preliminary data.</text>
</comment>
<evidence type="ECO:0000259" key="1">
    <source>
        <dbReference type="Pfam" id="PF01370"/>
    </source>
</evidence>
<dbReference type="SUPFAM" id="SSF51735">
    <property type="entry name" value="NAD(P)-binding Rossmann-fold domains"/>
    <property type="match status" value="1"/>
</dbReference>
<dbReference type="InterPro" id="IPR050177">
    <property type="entry name" value="Lipid_A_modif_metabolic_enz"/>
</dbReference>
<dbReference type="InterPro" id="IPR001509">
    <property type="entry name" value="Epimerase_deHydtase"/>
</dbReference>
<dbReference type="PANTHER" id="PTHR43245">
    <property type="entry name" value="BIFUNCTIONAL POLYMYXIN RESISTANCE PROTEIN ARNA"/>
    <property type="match status" value="1"/>
</dbReference>
<gene>
    <name evidence="2" type="ORF">LCGC14_1643860</name>
</gene>
<reference evidence="2" key="1">
    <citation type="journal article" date="2015" name="Nature">
        <title>Complex archaea that bridge the gap between prokaryotes and eukaryotes.</title>
        <authorList>
            <person name="Spang A."/>
            <person name="Saw J.H."/>
            <person name="Jorgensen S.L."/>
            <person name="Zaremba-Niedzwiedzka K."/>
            <person name="Martijn J."/>
            <person name="Lind A.E."/>
            <person name="van Eijk R."/>
            <person name="Schleper C."/>
            <person name="Guy L."/>
            <person name="Ettema T.J."/>
        </authorList>
    </citation>
    <scope>NUCLEOTIDE SEQUENCE</scope>
</reference>
<name>A0A0F9HZL1_9ZZZZ</name>
<dbReference type="Gene3D" id="3.90.25.10">
    <property type="entry name" value="UDP-galactose 4-epimerase, domain 1"/>
    <property type="match status" value="1"/>
</dbReference>
<dbReference type="EMBL" id="LAZR01013733">
    <property type="protein sequence ID" value="KKM20597.1"/>
    <property type="molecule type" value="Genomic_DNA"/>
</dbReference>
<protein>
    <recommendedName>
        <fullName evidence="1">NAD-dependent epimerase/dehydratase domain-containing protein</fullName>
    </recommendedName>
</protein>
<dbReference type="Pfam" id="PF01370">
    <property type="entry name" value="Epimerase"/>
    <property type="match status" value="1"/>
</dbReference>
<sequence>MKSLVVGGNGFIGSNLVDRLVECGHEVVVLDLWQRRYDKMPPEVRFMQGQIKQSFLLFEALADVNVVYHLAWAMTHEMSNRDLVADVRANLVSSLHLIEASLRAGVDRIVFVSSGGTVYGHSGVFDIPENAPKTPLSSYGITKLAVEKYIQMFNHLYGLDYVILRPSVPYGPRQSPHGRQGAVAVFLYRVAHGLPLTIWGDGSVTRDYFYISDLIDALVTSMDRELSKHRIFNISGDEKITLVNLVELVEQTVGRKAIVEYSPARKFDATRIILDTQLARHELDWQPKVPMVQGLAMTWNWMKTHEQ</sequence>
<dbReference type="InterPro" id="IPR036291">
    <property type="entry name" value="NAD(P)-bd_dom_sf"/>
</dbReference>
<dbReference type="AlphaFoldDB" id="A0A0F9HZL1"/>
<feature type="domain" description="NAD-dependent epimerase/dehydratase" evidence="1">
    <location>
        <begin position="4"/>
        <end position="234"/>
    </location>
</feature>
<proteinExistence type="predicted"/>
<accession>A0A0F9HZL1</accession>
<organism evidence="2">
    <name type="scientific">marine sediment metagenome</name>
    <dbReference type="NCBI Taxonomy" id="412755"/>
    <lineage>
        <taxon>unclassified sequences</taxon>
        <taxon>metagenomes</taxon>
        <taxon>ecological metagenomes</taxon>
    </lineage>
</organism>
<dbReference type="PANTHER" id="PTHR43245:SF13">
    <property type="entry name" value="UDP-D-APIOSE_UDP-D-XYLOSE SYNTHASE 2"/>
    <property type="match status" value="1"/>
</dbReference>